<evidence type="ECO:0000256" key="1">
    <source>
        <dbReference type="ARBA" id="ARBA00001554"/>
    </source>
</evidence>
<evidence type="ECO:0000313" key="8">
    <source>
        <dbReference type="Proteomes" id="UP000437709"/>
    </source>
</evidence>
<keyword evidence="5 7" id="KW-0456">Lyase</keyword>
<comment type="catalytic activity">
    <reaction evidence="1">
        <text>(4aS,6R)-4a-hydroxy-L-erythro-5,6,7,8-tetrahydrobiopterin = (6R)-L-erythro-6,7-dihydrobiopterin + H2O</text>
        <dbReference type="Rhea" id="RHEA:11920"/>
        <dbReference type="ChEBI" id="CHEBI:15377"/>
        <dbReference type="ChEBI" id="CHEBI:15642"/>
        <dbReference type="ChEBI" id="CHEBI:43120"/>
        <dbReference type="EC" id="4.2.1.96"/>
    </reaction>
</comment>
<dbReference type="Pfam" id="PF01329">
    <property type="entry name" value="Pterin_4a"/>
    <property type="match status" value="1"/>
</dbReference>
<dbReference type="SUPFAM" id="SSF54593">
    <property type="entry name" value="Glyoxalase/Bleomycin resistance protein/Dihydroxybiphenyl dioxygenase"/>
    <property type="match status" value="1"/>
</dbReference>
<dbReference type="Gene3D" id="3.10.180.10">
    <property type="entry name" value="2,3-Dihydroxybiphenyl 1,2-Dioxygenase, domain 1"/>
    <property type="match status" value="1"/>
</dbReference>
<dbReference type="AlphaFoldDB" id="A0A6N7EMC2"/>
<dbReference type="OrthoDB" id="15077at2"/>
<evidence type="ECO:0000259" key="6">
    <source>
        <dbReference type="Pfam" id="PF18029"/>
    </source>
</evidence>
<evidence type="ECO:0000256" key="2">
    <source>
        <dbReference type="ARBA" id="ARBA00006472"/>
    </source>
</evidence>
<comment type="caution">
    <text evidence="7">The sequence shown here is derived from an EMBL/GenBank/DDBJ whole genome shotgun (WGS) entry which is preliminary data.</text>
</comment>
<evidence type="ECO:0000256" key="3">
    <source>
        <dbReference type="ARBA" id="ARBA00013252"/>
    </source>
</evidence>
<dbReference type="EC" id="4.2.1.96" evidence="3"/>
<dbReference type="InterPro" id="IPR001533">
    <property type="entry name" value="Pterin_deHydtase"/>
</dbReference>
<sequence>MPKVLSEKDVQSRPGLQDWRVVARRLHGTFRTGSMVAGIDLVRRIGDLAEQMNHHPDIDLRYYRVHVVLTTHDAGGLTENDVTLANRISALAAELGIDAEPARASRVEIAVDAIDIAAVLPFWQAVLGYKKEVPAGETQESSVDLTDPDGRRPNVWFQQMDVRRPQRNRIHVDVHVPHDVAEARVAAAVEAGGHVVTAGYAPSWWVLADPEENEVCVCTWQARD</sequence>
<dbReference type="Gene3D" id="3.30.1360.20">
    <property type="entry name" value="Transcriptional coactivator/pterin dehydratase"/>
    <property type="match status" value="1"/>
</dbReference>
<evidence type="ECO:0000313" key="7">
    <source>
        <dbReference type="EMBL" id="MPV38007.1"/>
    </source>
</evidence>
<name>A0A6N7EMC2_9MICO</name>
<dbReference type="Proteomes" id="UP000437709">
    <property type="component" value="Unassembled WGS sequence"/>
</dbReference>
<dbReference type="PANTHER" id="PTHR12599">
    <property type="entry name" value="PTERIN-4-ALPHA-CARBINOLAMINE DEHYDRATASE"/>
    <property type="match status" value="1"/>
</dbReference>
<dbReference type="InterPro" id="IPR029068">
    <property type="entry name" value="Glyas_Bleomycin-R_OHBP_Dase"/>
</dbReference>
<dbReference type="NCBIfam" id="NF002017">
    <property type="entry name" value="PRK00823.1-2"/>
    <property type="match status" value="1"/>
</dbReference>
<evidence type="ECO:0000256" key="4">
    <source>
        <dbReference type="ARBA" id="ARBA00021735"/>
    </source>
</evidence>
<dbReference type="CDD" id="cd00488">
    <property type="entry name" value="PCD_DCoH"/>
    <property type="match status" value="1"/>
</dbReference>
<protein>
    <recommendedName>
        <fullName evidence="4">Putative pterin-4-alpha-carbinolamine dehydratase</fullName>
        <ecNumber evidence="3">4.2.1.96</ecNumber>
    </recommendedName>
</protein>
<dbReference type="InterPro" id="IPR041581">
    <property type="entry name" value="Glyoxalase_6"/>
</dbReference>
<dbReference type="GO" id="GO:0006729">
    <property type="term" value="P:tetrahydrobiopterin biosynthetic process"/>
    <property type="evidence" value="ECO:0007669"/>
    <property type="project" value="InterPro"/>
</dbReference>
<organism evidence="7 8">
    <name type="scientific">Georgenia subflava</name>
    <dbReference type="NCBI Taxonomy" id="1622177"/>
    <lineage>
        <taxon>Bacteria</taxon>
        <taxon>Bacillati</taxon>
        <taxon>Actinomycetota</taxon>
        <taxon>Actinomycetes</taxon>
        <taxon>Micrococcales</taxon>
        <taxon>Bogoriellaceae</taxon>
        <taxon>Georgenia</taxon>
    </lineage>
</organism>
<dbReference type="SUPFAM" id="SSF55248">
    <property type="entry name" value="PCD-like"/>
    <property type="match status" value="1"/>
</dbReference>
<reference evidence="7 8" key="1">
    <citation type="submission" date="2019-10" db="EMBL/GenBank/DDBJ databases">
        <title>Georgenia wutianyii sp. nov. and Georgenia yuyongxinii sp. nov. isolated from plateau pika (Ochotona curzoniae) in the Qinghai-Tibet plateau of China.</title>
        <authorList>
            <person name="Tian Z."/>
        </authorList>
    </citation>
    <scope>NUCLEOTIDE SEQUENCE [LARGE SCALE GENOMIC DNA]</scope>
    <source>
        <strain evidence="7 8">JCM 19765</strain>
    </source>
</reference>
<evidence type="ECO:0000256" key="5">
    <source>
        <dbReference type="ARBA" id="ARBA00023239"/>
    </source>
</evidence>
<dbReference type="RefSeq" id="WP_152195740.1">
    <property type="nucleotide sequence ID" value="NZ_VUKD01000004.1"/>
</dbReference>
<feature type="domain" description="Glyoxalase-like" evidence="6">
    <location>
        <begin position="109"/>
        <end position="218"/>
    </location>
</feature>
<dbReference type="PANTHER" id="PTHR12599:SF0">
    <property type="entry name" value="PTERIN-4-ALPHA-CARBINOLAMINE DEHYDRATASE"/>
    <property type="match status" value="1"/>
</dbReference>
<gene>
    <name evidence="7" type="ORF">GB881_13290</name>
</gene>
<dbReference type="EMBL" id="WHPC01000059">
    <property type="protein sequence ID" value="MPV38007.1"/>
    <property type="molecule type" value="Genomic_DNA"/>
</dbReference>
<comment type="similarity">
    <text evidence="2">Belongs to the pterin-4-alpha-carbinolamine dehydratase family.</text>
</comment>
<proteinExistence type="inferred from homology"/>
<dbReference type="Pfam" id="PF18029">
    <property type="entry name" value="Glyoxalase_6"/>
    <property type="match status" value="1"/>
</dbReference>
<dbReference type="GO" id="GO:0008124">
    <property type="term" value="F:4-alpha-hydroxytetrahydrobiopterin dehydratase activity"/>
    <property type="evidence" value="ECO:0007669"/>
    <property type="project" value="UniProtKB-EC"/>
</dbReference>
<keyword evidence="8" id="KW-1185">Reference proteome</keyword>
<accession>A0A6N7EMC2</accession>
<dbReference type="InterPro" id="IPR036428">
    <property type="entry name" value="PCD_sf"/>
</dbReference>